<sequence length="142" mass="16249">MPDFGPFQTYSDALLSACSRLLSLPNAVTVSPNNPNFKLYWVFVVHNHPVGDALSRRDIRFIVEQGQIHGFSVKTREREIPIGIVAFFSEGGVGHASCDGFFQYVPLTGELLKWTVEAKEWRREQYGTVRWLDSENFEIELR</sequence>
<organism evidence="1 2">
    <name type="scientific">Archangium minus</name>
    <dbReference type="NCBI Taxonomy" id="83450"/>
    <lineage>
        <taxon>Bacteria</taxon>
        <taxon>Pseudomonadati</taxon>
        <taxon>Myxococcota</taxon>
        <taxon>Myxococcia</taxon>
        <taxon>Myxococcales</taxon>
        <taxon>Cystobacterineae</taxon>
        <taxon>Archangiaceae</taxon>
        <taxon>Archangium</taxon>
    </lineage>
</organism>
<keyword evidence="2" id="KW-1185">Reference proteome</keyword>
<gene>
    <name evidence="1" type="ORF">F0U60_20130</name>
</gene>
<proteinExistence type="predicted"/>
<dbReference type="Proteomes" id="UP001611383">
    <property type="component" value="Chromosome"/>
</dbReference>
<evidence type="ECO:0000313" key="1">
    <source>
        <dbReference type="EMBL" id="WNG52489.1"/>
    </source>
</evidence>
<accession>A0ABY9XAR3</accession>
<protein>
    <submittedName>
        <fullName evidence="1">JAB domain-containing protein</fullName>
    </submittedName>
</protein>
<dbReference type="EMBL" id="CP043494">
    <property type="protein sequence ID" value="WNG52489.1"/>
    <property type="molecule type" value="Genomic_DNA"/>
</dbReference>
<evidence type="ECO:0000313" key="2">
    <source>
        <dbReference type="Proteomes" id="UP001611383"/>
    </source>
</evidence>
<name>A0ABY9XAR3_9BACT</name>
<reference evidence="1 2" key="1">
    <citation type="submission" date="2019-08" db="EMBL/GenBank/DDBJ databases">
        <title>Archangium and Cystobacter genomes.</title>
        <authorList>
            <person name="Chen I.-C.K."/>
            <person name="Wielgoss S."/>
        </authorList>
    </citation>
    <scope>NUCLEOTIDE SEQUENCE [LARGE SCALE GENOMIC DNA]</scope>
    <source>
        <strain evidence="1 2">Cbm 6</strain>
    </source>
</reference>